<accession>A0ABR4XXU7</accession>
<evidence type="ECO:0008006" key="3">
    <source>
        <dbReference type="Google" id="ProtNLM"/>
    </source>
</evidence>
<dbReference type="Proteomes" id="UP000030487">
    <property type="component" value="Unassembled WGS sequence"/>
</dbReference>
<protein>
    <recommendedName>
        <fullName evidence="3">DUF38 domain-containing protein</fullName>
    </recommendedName>
</protein>
<sequence length="267" mass="32385">MTIYKATYARWLNTHSREHKSYLRRKRYPWDILSKIDFNPTNLRQTQIINVRNFEITININNFKVDKINQRYKYDFSFKDNHNEDFIFKSIFSYDGKLITIFRINDPKEDLYHNLFDIRKPVSLPLEIIEVEDLVIEVIIDALENSNIEYDFFQAYEPIDITVEHQTLLKNLSGKKFLKRNYIIPLSIKRELWINIFLTKKRAIQYGLRESFQCEKYYGLYFIDDSYDQPNLSSNFNLINIKEFFRDQLTSDYIFALNRIKLIPIYD</sequence>
<dbReference type="EMBL" id="JPVR01000077">
    <property type="protein sequence ID" value="KGR83644.1"/>
    <property type="molecule type" value="Genomic_DNA"/>
</dbReference>
<gene>
    <name evidence="1" type="ORF">CD31_15635</name>
</gene>
<dbReference type="RefSeq" id="WP_036078729.1">
    <property type="nucleotide sequence ID" value="NZ_AVCW01000005.1"/>
</dbReference>
<reference evidence="1 2" key="1">
    <citation type="submission" date="2014-02" db="EMBL/GenBank/DDBJ databases">
        <title>Draft genome sequence of Lysinibacillus boronitolerans NBRC 103108.</title>
        <authorList>
            <person name="Zhang F."/>
            <person name="Wang G."/>
            <person name="Zhang L."/>
        </authorList>
    </citation>
    <scope>NUCLEOTIDE SEQUENCE [LARGE SCALE GENOMIC DNA]</scope>
    <source>
        <strain evidence="1 2">NBRC 103108</strain>
    </source>
</reference>
<evidence type="ECO:0000313" key="1">
    <source>
        <dbReference type="EMBL" id="KGR83644.1"/>
    </source>
</evidence>
<evidence type="ECO:0000313" key="2">
    <source>
        <dbReference type="Proteomes" id="UP000030487"/>
    </source>
</evidence>
<name>A0ABR4XXU7_9BACI</name>
<organism evidence="1 2">
    <name type="scientific">Lysinibacillus boronitolerans JCM 21713 = 10a = NBRC 103108</name>
    <dbReference type="NCBI Taxonomy" id="1294264"/>
    <lineage>
        <taxon>Bacteria</taxon>
        <taxon>Bacillati</taxon>
        <taxon>Bacillota</taxon>
        <taxon>Bacilli</taxon>
        <taxon>Bacillales</taxon>
        <taxon>Bacillaceae</taxon>
        <taxon>Lysinibacillus</taxon>
    </lineage>
</organism>
<proteinExistence type="predicted"/>
<keyword evidence="2" id="KW-1185">Reference proteome</keyword>
<comment type="caution">
    <text evidence="1">The sequence shown here is derived from an EMBL/GenBank/DDBJ whole genome shotgun (WGS) entry which is preliminary data.</text>
</comment>